<gene>
    <name evidence="2" type="ORF">MRATA1EN1_LOCUS29823</name>
</gene>
<feature type="region of interest" description="Disordered" evidence="1">
    <location>
        <begin position="223"/>
        <end position="248"/>
    </location>
</feature>
<feature type="region of interest" description="Disordered" evidence="1">
    <location>
        <begin position="274"/>
        <end position="318"/>
    </location>
</feature>
<feature type="compositionally biased region" description="Basic and acidic residues" evidence="1">
    <location>
        <begin position="175"/>
        <end position="187"/>
    </location>
</feature>
<feature type="compositionally biased region" description="Acidic residues" evidence="1">
    <location>
        <begin position="1"/>
        <end position="39"/>
    </location>
</feature>
<dbReference type="InterPro" id="IPR028930">
    <property type="entry name" value="CT47"/>
</dbReference>
<dbReference type="Pfam" id="PF15623">
    <property type="entry name" value="CT47"/>
    <property type="match status" value="1"/>
</dbReference>
<feature type="compositionally biased region" description="Acidic residues" evidence="1">
    <location>
        <begin position="47"/>
        <end position="62"/>
    </location>
</feature>
<organism evidence="2 3">
    <name type="scientific">Rangifer tarandus platyrhynchus</name>
    <name type="common">Svalbard reindeer</name>
    <dbReference type="NCBI Taxonomy" id="3082113"/>
    <lineage>
        <taxon>Eukaryota</taxon>
        <taxon>Metazoa</taxon>
        <taxon>Chordata</taxon>
        <taxon>Craniata</taxon>
        <taxon>Vertebrata</taxon>
        <taxon>Euteleostomi</taxon>
        <taxon>Mammalia</taxon>
        <taxon>Eutheria</taxon>
        <taxon>Laurasiatheria</taxon>
        <taxon>Artiodactyla</taxon>
        <taxon>Ruminantia</taxon>
        <taxon>Pecora</taxon>
        <taxon>Cervidae</taxon>
        <taxon>Odocoileinae</taxon>
        <taxon>Rangifer</taxon>
    </lineage>
</organism>
<feature type="region of interest" description="Disordered" evidence="1">
    <location>
        <begin position="1"/>
        <end position="65"/>
    </location>
</feature>
<dbReference type="Proteomes" id="UP001176941">
    <property type="component" value="Chromosome X"/>
</dbReference>
<keyword evidence="3" id="KW-1185">Reference proteome</keyword>
<accession>A0ABN9A650</accession>
<evidence type="ECO:0000313" key="3">
    <source>
        <dbReference type="Proteomes" id="UP001176941"/>
    </source>
</evidence>
<evidence type="ECO:0000256" key="1">
    <source>
        <dbReference type="SAM" id="MobiDB-lite"/>
    </source>
</evidence>
<evidence type="ECO:0000313" key="2">
    <source>
        <dbReference type="EMBL" id="CAI9180861.1"/>
    </source>
</evidence>
<feature type="region of interest" description="Disordered" evidence="1">
    <location>
        <begin position="109"/>
        <end position="202"/>
    </location>
</feature>
<feature type="compositionally biased region" description="Acidic residues" evidence="1">
    <location>
        <begin position="157"/>
        <end position="174"/>
    </location>
</feature>
<name>A0ABN9A650_RANTA</name>
<dbReference type="EMBL" id="OX460343">
    <property type="protein sequence ID" value="CAI9180861.1"/>
    <property type="molecule type" value="Genomic_DNA"/>
</dbReference>
<feature type="compositionally biased region" description="Pro residues" evidence="1">
    <location>
        <begin position="117"/>
        <end position="127"/>
    </location>
</feature>
<sequence length="318" mass="35505">MEEGWDIEPLEEEIEGGLEEMEENEEEDESDFELEDLEEEEKHLLEEVEEEKETVEDEESEQEVAAMVAGHRDPLEQFGPVFWGLVHSLLRSLSYDDHVLVWPPDTRLMVRRSSQPPSGPGEGPAPPQEQEDLGEGGKASQVPKSVLYFTKEASDYQYEESDEEVQEAEGEEDSNEKPEEGPEKDLDPAEDSPGEPRSDSFLRALHNNKYVLFRPHADCLMARGRSQPLSDPGEAPVPPQEQEDLGEGGKVLQGLDSAADFKLGYFSCQLLTPKSASLCPNDEGEYQYENTDEEEEDGNEKPEEGLEMDVVSAKGSAG</sequence>
<reference evidence="2" key="1">
    <citation type="submission" date="2023-04" db="EMBL/GenBank/DDBJ databases">
        <authorList>
            <consortium name="ELIXIR-Norway"/>
        </authorList>
    </citation>
    <scope>NUCLEOTIDE SEQUENCE [LARGE SCALE GENOMIC DNA]</scope>
</reference>
<feature type="compositionally biased region" description="Acidic residues" evidence="1">
    <location>
        <begin position="282"/>
        <end position="298"/>
    </location>
</feature>
<proteinExistence type="predicted"/>
<protein>
    <submittedName>
        <fullName evidence="2">Uncharacterized protein</fullName>
    </submittedName>
</protein>